<accession>A0ABP7M3I9</accession>
<proteinExistence type="predicted"/>
<keyword evidence="2" id="KW-1185">Reference proteome</keyword>
<dbReference type="EMBL" id="BAABAJ010000006">
    <property type="protein sequence ID" value="GAA3913398.1"/>
    <property type="molecule type" value="Genomic_DNA"/>
</dbReference>
<comment type="caution">
    <text evidence="1">The sequence shown here is derived from an EMBL/GenBank/DDBJ whole genome shotgun (WGS) entry which is preliminary data.</text>
</comment>
<sequence length="126" mass="13875">MRVVRVEDGRGYRWGQLYAALVAMRGLAEGGRIVPAPPNEVRAATHNPYNDSLRLLRDVGHRLFTAREKGGAVAEAAVVVMADVARLVPARREPRDGLGAPAAQHFRQGYEARLAAYRESWAELVD</sequence>
<gene>
    <name evidence="1" type="ORF">GCM10022244_24140</name>
</gene>
<reference evidence="2" key="1">
    <citation type="journal article" date="2019" name="Int. J. Syst. Evol. Microbiol.">
        <title>The Global Catalogue of Microorganisms (GCM) 10K type strain sequencing project: providing services to taxonomists for standard genome sequencing and annotation.</title>
        <authorList>
            <consortium name="The Broad Institute Genomics Platform"/>
            <consortium name="The Broad Institute Genome Sequencing Center for Infectious Disease"/>
            <person name="Wu L."/>
            <person name="Ma J."/>
        </authorList>
    </citation>
    <scope>NUCLEOTIDE SEQUENCE [LARGE SCALE GENOMIC DNA]</scope>
    <source>
        <strain evidence="2">JCM 16956</strain>
    </source>
</reference>
<evidence type="ECO:0000313" key="2">
    <source>
        <dbReference type="Proteomes" id="UP001501000"/>
    </source>
</evidence>
<organism evidence="1 2">
    <name type="scientific">Streptomyces gulbargensis</name>
    <dbReference type="NCBI Taxonomy" id="364901"/>
    <lineage>
        <taxon>Bacteria</taxon>
        <taxon>Bacillati</taxon>
        <taxon>Actinomycetota</taxon>
        <taxon>Actinomycetes</taxon>
        <taxon>Kitasatosporales</taxon>
        <taxon>Streptomycetaceae</taxon>
        <taxon>Streptomyces</taxon>
    </lineage>
</organism>
<name>A0ABP7M3I9_9ACTN</name>
<dbReference type="Proteomes" id="UP001501000">
    <property type="component" value="Unassembled WGS sequence"/>
</dbReference>
<protein>
    <submittedName>
        <fullName evidence="1">Uncharacterized protein</fullName>
    </submittedName>
</protein>
<evidence type="ECO:0000313" key="1">
    <source>
        <dbReference type="EMBL" id="GAA3913398.1"/>
    </source>
</evidence>